<protein>
    <submittedName>
        <fullName evidence="1">Uncharacterized protein</fullName>
    </submittedName>
</protein>
<dbReference type="EMBL" id="JACHJJ010000017">
    <property type="protein sequence ID" value="MBB5965549.1"/>
    <property type="molecule type" value="Genomic_DNA"/>
</dbReference>
<evidence type="ECO:0000313" key="2">
    <source>
        <dbReference type="Proteomes" id="UP000562352"/>
    </source>
</evidence>
<reference evidence="1 2" key="1">
    <citation type="submission" date="2020-08" db="EMBL/GenBank/DDBJ databases">
        <title>Genomic Encyclopedia of Type Strains, Phase III (KMG-III): the genomes of soil and plant-associated and newly described type strains.</title>
        <authorList>
            <person name="Whitman W."/>
        </authorList>
    </citation>
    <scope>NUCLEOTIDE SEQUENCE [LARGE SCALE GENOMIC DNA]</scope>
    <source>
        <strain evidence="1 2">CECT 3303</strain>
    </source>
</reference>
<name>A0A841D7V4_PLAVE</name>
<accession>A0A841D7V4</accession>
<sequence length="35" mass="3821">MPVAEHNDVPAFEAPYEDDYAMPESCKIALIVAPS</sequence>
<evidence type="ECO:0000313" key="1">
    <source>
        <dbReference type="EMBL" id="MBB5965549.1"/>
    </source>
</evidence>
<organism evidence="1 2">
    <name type="scientific">Planomonospora venezuelensis</name>
    <dbReference type="NCBI Taxonomy" id="1999"/>
    <lineage>
        <taxon>Bacteria</taxon>
        <taxon>Bacillati</taxon>
        <taxon>Actinomycetota</taxon>
        <taxon>Actinomycetes</taxon>
        <taxon>Streptosporangiales</taxon>
        <taxon>Streptosporangiaceae</taxon>
        <taxon>Planomonospora</taxon>
    </lineage>
</organism>
<dbReference type="Proteomes" id="UP000562352">
    <property type="component" value="Unassembled WGS sequence"/>
</dbReference>
<comment type="caution">
    <text evidence="1">The sequence shown here is derived from an EMBL/GenBank/DDBJ whole genome shotgun (WGS) entry which is preliminary data.</text>
</comment>
<keyword evidence="2" id="KW-1185">Reference proteome</keyword>
<gene>
    <name evidence="1" type="ORF">FHS22_004839</name>
</gene>
<proteinExistence type="predicted"/>
<dbReference type="AlphaFoldDB" id="A0A841D7V4"/>